<dbReference type="PANTHER" id="PTHR20861">
    <property type="entry name" value="HOMOSERINE/4-DIPHOSPHOCYTIDYL-2-C-METHYL-D-ERYTHRITOL KINASE"/>
    <property type="match status" value="1"/>
</dbReference>
<reference evidence="7" key="1">
    <citation type="submission" date="2020-05" db="EMBL/GenBank/DDBJ databases">
        <authorList>
            <person name="Chiriac C."/>
            <person name="Salcher M."/>
            <person name="Ghai R."/>
            <person name="Kavagutti S V."/>
        </authorList>
    </citation>
    <scope>NUCLEOTIDE SEQUENCE</scope>
</reference>
<dbReference type="InterPro" id="IPR036554">
    <property type="entry name" value="GHMP_kinase_C_sf"/>
</dbReference>
<gene>
    <name evidence="7" type="ORF">UFOPK1493_02684</name>
</gene>
<evidence type="ECO:0000259" key="6">
    <source>
        <dbReference type="Pfam" id="PF08544"/>
    </source>
</evidence>
<dbReference type="InterPro" id="IPR020568">
    <property type="entry name" value="Ribosomal_Su5_D2-typ_SF"/>
</dbReference>
<keyword evidence="2" id="KW-0808">Transferase</keyword>
<dbReference type="EMBL" id="CAEZSR010000119">
    <property type="protein sequence ID" value="CAB4575508.1"/>
    <property type="molecule type" value="Genomic_DNA"/>
</dbReference>
<dbReference type="Gene3D" id="3.30.70.890">
    <property type="entry name" value="GHMP kinase, C-terminal domain"/>
    <property type="match status" value="1"/>
</dbReference>
<evidence type="ECO:0000256" key="5">
    <source>
        <dbReference type="ARBA" id="ARBA00022840"/>
    </source>
</evidence>
<dbReference type="GO" id="GO:0006566">
    <property type="term" value="P:threonine metabolic process"/>
    <property type="evidence" value="ECO:0007669"/>
    <property type="project" value="InterPro"/>
</dbReference>
<keyword evidence="3" id="KW-0547">Nucleotide-binding</keyword>
<evidence type="ECO:0000256" key="1">
    <source>
        <dbReference type="ARBA" id="ARBA00022605"/>
    </source>
</evidence>
<evidence type="ECO:0000256" key="2">
    <source>
        <dbReference type="ARBA" id="ARBA00022679"/>
    </source>
</evidence>
<proteinExistence type="inferred from homology"/>
<dbReference type="GO" id="GO:0004413">
    <property type="term" value="F:homoserine kinase activity"/>
    <property type="evidence" value="ECO:0007669"/>
    <property type="project" value="InterPro"/>
</dbReference>
<dbReference type="GO" id="GO:0008652">
    <property type="term" value="P:amino acid biosynthetic process"/>
    <property type="evidence" value="ECO:0007669"/>
    <property type="project" value="UniProtKB-KW"/>
</dbReference>
<dbReference type="HAMAP" id="MF_00384">
    <property type="entry name" value="Homoser_kinase"/>
    <property type="match status" value="1"/>
</dbReference>
<dbReference type="PANTHER" id="PTHR20861:SF1">
    <property type="entry name" value="HOMOSERINE KINASE"/>
    <property type="match status" value="1"/>
</dbReference>
<dbReference type="InterPro" id="IPR014721">
    <property type="entry name" value="Ribsml_uS5_D2-typ_fold_subgr"/>
</dbReference>
<dbReference type="Pfam" id="PF08544">
    <property type="entry name" value="GHMP_kinases_C"/>
    <property type="match status" value="1"/>
</dbReference>
<dbReference type="GO" id="GO:0005524">
    <property type="term" value="F:ATP binding"/>
    <property type="evidence" value="ECO:0007669"/>
    <property type="project" value="UniProtKB-KW"/>
</dbReference>
<protein>
    <submittedName>
        <fullName evidence="7">Unannotated protein</fullName>
    </submittedName>
</protein>
<dbReference type="SUPFAM" id="SSF54211">
    <property type="entry name" value="Ribosomal protein S5 domain 2-like"/>
    <property type="match status" value="1"/>
</dbReference>
<evidence type="ECO:0000256" key="3">
    <source>
        <dbReference type="ARBA" id="ARBA00022741"/>
    </source>
</evidence>
<sequence length="294" mass="29921">MIVRVPASSANLGPGFDTLGLALSMHAELGLVDPAAPDGALPERARRCEPTHPASIAFARSGGTGELWERCSIPSGRGLGFSGAARIGGSLLAVAQRHGHAALDEDHRAEVLAVTAALEGHADNVAASLYGGVVAVSGDRVVRVPLAVDPAVVVWVPSFVTKTDESRRVLGRPVPFDDVVFNLGRVAMLVGALASGDVGALRAATEDRIHQPARLAASAPCRAAIDAALAAGAWCSWLSGSGPTVAAMCPVAEADVLAAAMGSVDPGAGEQARVHVLRIDHEGAVLEGPYTPTP</sequence>
<name>A0A6J6ERQ0_9ZZZZ</name>
<dbReference type="InterPro" id="IPR000870">
    <property type="entry name" value="Homoserine_kinase"/>
</dbReference>
<keyword evidence="1" id="KW-0028">Amino-acid biosynthesis</keyword>
<dbReference type="AlphaFoldDB" id="A0A6J6ERQ0"/>
<dbReference type="InterPro" id="IPR013750">
    <property type="entry name" value="GHMP_kinase_C_dom"/>
</dbReference>
<evidence type="ECO:0000256" key="4">
    <source>
        <dbReference type="ARBA" id="ARBA00022777"/>
    </source>
</evidence>
<dbReference type="PRINTS" id="PR00958">
    <property type="entry name" value="HOMSERKINASE"/>
</dbReference>
<dbReference type="SUPFAM" id="SSF55060">
    <property type="entry name" value="GHMP Kinase, C-terminal domain"/>
    <property type="match status" value="1"/>
</dbReference>
<feature type="domain" description="GHMP kinase C-terminal" evidence="6">
    <location>
        <begin position="191"/>
        <end position="261"/>
    </location>
</feature>
<organism evidence="7">
    <name type="scientific">freshwater metagenome</name>
    <dbReference type="NCBI Taxonomy" id="449393"/>
    <lineage>
        <taxon>unclassified sequences</taxon>
        <taxon>metagenomes</taxon>
        <taxon>ecological metagenomes</taxon>
    </lineage>
</organism>
<evidence type="ECO:0000313" key="7">
    <source>
        <dbReference type="EMBL" id="CAB4575508.1"/>
    </source>
</evidence>
<accession>A0A6J6ERQ0</accession>
<dbReference type="Gene3D" id="3.30.230.10">
    <property type="match status" value="1"/>
</dbReference>
<keyword evidence="4" id="KW-0418">Kinase</keyword>
<keyword evidence="5" id="KW-0067">ATP-binding</keyword>